<protein>
    <submittedName>
        <fullName evidence="3">Uncharacterized protein</fullName>
    </submittedName>
</protein>
<dbReference type="EMBL" id="JAACJK010000001">
    <property type="protein sequence ID" value="KAF5342051.1"/>
    <property type="molecule type" value="Genomic_DNA"/>
</dbReference>
<accession>A0A8H5CHT7</accession>
<dbReference type="Proteomes" id="UP000541558">
    <property type="component" value="Unassembled WGS sequence"/>
</dbReference>
<sequence>MVRIASPVSSVLYGLLAVSIAFALPQAPSNDTSSDELSVTEEEAADAGIPLQVLRNCVTCEDFFKITDPCSGDGVSEKVAIPCLCANSTQVLFQKCLQCVVDVGPETTGISQKEYTDLINGYSTGCDLKGYPNINVTMDVPPTPGSPAAEKAEKEKETAAKNAGTRSVTSGAGLGVVMAWFGLLGALI</sequence>
<dbReference type="OrthoDB" id="10570950at2759"/>
<keyword evidence="4" id="KW-1185">Reference proteome</keyword>
<reference evidence="3 4" key="1">
    <citation type="journal article" date="2020" name="ISME J.">
        <title>Uncovering the hidden diversity of litter-decomposition mechanisms in mushroom-forming fungi.</title>
        <authorList>
            <person name="Floudas D."/>
            <person name="Bentzer J."/>
            <person name="Ahren D."/>
            <person name="Johansson T."/>
            <person name="Persson P."/>
            <person name="Tunlid A."/>
        </authorList>
    </citation>
    <scope>NUCLEOTIDE SEQUENCE [LARGE SCALE GENOMIC DNA]</scope>
    <source>
        <strain evidence="3 4">CBS 175.51</strain>
    </source>
</reference>
<evidence type="ECO:0000256" key="1">
    <source>
        <dbReference type="SAM" id="MobiDB-lite"/>
    </source>
</evidence>
<feature type="signal peptide" evidence="2">
    <location>
        <begin position="1"/>
        <end position="23"/>
    </location>
</feature>
<gene>
    <name evidence="3" type="ORF">D9611_001966</name>
</gene>
<proteinExistence type="predicted"/>
<comment type="caution">
    <text evidence="3">The sequence shown here is derived from an EMBL/GenBank/DDBJ whole genome shotgun (WGS) entry which is preliminary data.</text>
</comment>
<evidence type="ECO:0000313" key="3">
    <source>
        <dbReference type="EMBL" id="KAF5342051.1"/>
    </source>
</evidence>
<evidence type="ECO:0000313" key="4">
    <source>
        <dbReference type="Proteomes" id="UP000541558"/>
    </source>
</evidence>
<keyword evidence="2" id="KW-0732">Signal</keyword>
<feature type="chain" id="PRO_5034002947" evidence="2">
    <location>
        <begin position="24"/>
        <end position="188"/>
    </location>
</feature>
<evidence type="ECO:0000256" key="2">
    <source>
        <dbReference type="SAM" id="SignalP"/>
    </source>
</evidence>
<organism evidence="3 4">
    <name type="scientific">Ephemerocybe angulata</name>
    <dbReference type="NCBI Taxonomy" id="980116"/>
    <lineage>
        <taxon>Eukaryota</taxon>
        <taxon>Fungi</taxon>
        <taxon>Dikarya</taxon>
        <taxon>Basidiomycota</taxon>
        <taxon>Agaricomycotina</taxon>
        <taxon>Agaricomycetes</taxon>
        <taxon>Agaricomycetidae</taxon>
        <taxon>Agaricales</taxon>
        <taxon>Agaricineae</taxon>
        <taxon>Psathyrellaceae</taxon>
        <taxon>Ephemerocybe</taxon>
    </lineage>
</organism>
<dbReference type="AlphaFoldDB" id="A0A8H5CHT7"/>
<name>A0A8H5CHT7_9AGAR</name>
<feature type="region of interest" description="Disordered" evidence="1">
    <location>
        <begin position="141"/>
        <end position="164"/>
    </location>
</feature>
<feature type="compositionally biased region" description="Basic and acidic residues" evidence="1">
    <location>
        <begin position="150"/>
        <end position="159"/>
    </location>
</feature>